<dbReference type="AlphaFoldDB" id="A0A9X4AYA1"/>
<dbReference type="InterPro" id="IPR054241">
    <property type="entry name" value="DUF6968"/>
</dbReference>
<dbReference type="Proteomes" id="UP001151081">
    <property type="component" value="Unassembled WGS sequence"/>
</dbReference>
<organism evidence="2 3">
    <name type="scientific">Polyangium jinanense</name>
    <dbReference type="NCBI Taxonomy" id="2829994"/>
    <lineage>
        <taxon>Bacteria</taxon>
        <taxon>Pseudomonadati</taxon>
        <taxon>Myxococcota</taxon>
        <taxon>Polyangia</taxon>
        <taxon>Polyangiales</taxon>
        <taxon>Polyangiaceae</taxon>
        <taxon>Polyangium</taxon>
    </lineage>
</organism>
<evidence type="ECO:0000313" key="3">
    <source>
        <dbReference type="Proteomes" id="UP001151081"/>
    </source>
</evidence>
<evidence type="ECO:0000259" key="1">
    <source>
        <dbReference type="Pfam" id="PF22302"/>
    </source>
</evidence>
<dbReference type="EMBL" id="JAGTJJ010000106">
    <property type="protein sequence ID" value="MDC3989344.1"/>
    <property type="molecule type" value="Genomic_DNA"/>
</dbReference>
<evidence type="ECO:0000313" key="2">
    <source>
        <dbReference type="EMBL" id="MDC3989344.1"/>
    </source>
</evidence>
<gene>
    <name evidence="2" type="ORF">KEG57_53265</name>
</gene>
<keyword evidence="3" id="KW-1185">Reference proteome</keyword>
<dbReference type="RefSeq" id="WP_272428779.1">
    <property type="nucleotide sequence ID" value="NZ_JAGTJJ010000106.1"/>
</dbReference>
<proteinExistence type="predicted"/>
<comment type="caution">
    <text evidence="2">The sequence shown here is derived from an EMBL/GenBank/DDBJ whole genome shotgun (WGS) entry which is preliminary data.</text>
</comment>
<reference evidence="2 3" key="1">
    <citation type="submission" date="2021-04" db="EMBL/GenBank/DDBJ databases">
        <title>Genome analysis of Polyangium sp.</title>
        <authorList>
            <person name="Li Y."/>
            <person name="Wang J."/>
        </authorList>
    </citation>
    <scope>NUCLEOTIDE SEQUENCE [LARGE SCALE GENOMIC DNA]</scope>
    <source>
        <strain evidence="2 3">SDU14</strain>
    </source>
</reference>
<sequence length="83" mass="8780">MQTQKLQWIPPEGGAARTITVTISAPEPQGEMFAAVVDITGFDEPCTKRIYGADAEQAAELASKTVPALLDLRARGGALIPLD</sequence>
<dbReference type="Pfam" id="PF22302">
    <property type="entry name" value="DUF6968"/>
    <property type="match status" value="1"/>
</dbReference>
<name>A0A9X4AYA1_9BACT</name>
<protein>
    <recommendedName>
        <fullName evidence="1">DUF6968 domain-containing protein</fullName>
    </recommendedName>
</protein>
<accession>A0A9X4AYA1</accession>
<feature type="domain" description="DUF6968" evidence="1">
    <location>
        <begin position="14"/>
        <end position="72"/>
    </location>
</feature>